<dbReference type="InterPro" id="IPR028082">
    <property type="entry name" value="Peripla_BP_I"/>
</dbReference>
<proteinExistence type="predicted"/>
<evidence type="ECO:0008006" key="5">
    <source>
        <dbReference type="Google" id="ProtNLM"/>
    </source>
</evidence>
<dbReference type="Gene3D" id="3.40.50.2300">
    <property type="match status" value="2"/>
</dbReference>
<sequence>MQRMASLLVGVLTAWLGAAQAQVPDYIIQLNAAPLKARAAASAPHTVAAPAGKPVVAPAPRAKPRIGVLLPLGSARLGDAAEVVRQGIEAAAAVDGKADVVVEAADEDNVAARYQAALAAGVNVVIGPLTRPGIAAVAPLVKVPTLALNALDPGVPANPKLYSLALVVEGEAQQIAGMMYDDGRRNPLLVASQDALSARLRKAFVERWQGLGGKSPRVVELAGAAPATLSAAAAQGDAVFLAVDDSEAAAVKQALPADLPTYATSQLNSRHPPAALNNVRLIDMPWFLLPQHEAVRRYPRPEGALTMQTERLYALGIDAYRLALLLANPKASPASLRLDGVTGDLQLGRDRQFTRQLPLAVLGADGLQ</sequence>
<dbReference type="Proteomes" id="UP000192920">
    <property type="component" value="Unassembled WGS sequence"/>
</dbReference>
<dbReference type="GO" id="GO:0030234">
    <property type="term" value="F:enzyme regulator activity"/>
    <property type="evidence" value="ECO:0007669"/>
    <property type="project" value="TreeGrafter"/>
</dbReference>
<keyword evidence="4" id="KW-1185">Reference proteome</keyword>
<dbReference type="STRING" id="1123014.SAMN02745746_00912"/>
<dbReference type="AlphaFoldDB" id="A0A1Y6BCH9"/>
<dbReference type="RefSeq" id="WP_085275243.1">
    <property type="nucleotide sequence ID" value="NZ_FXAG01000003.1"/>
</dbReference>
<accession>A0A1Y6BCH9</accession>
<dbReference type="SUPFAM" id="SSF53822">
    <property type="entry name" value="Periplasmic binding protein-like I"/>
    <property type="match status" value="1"/>
</dbReference>
<name>A0A1Y6BCH9_9NEIS</name>
<protein>
    <recommendedName>
        <fullName evidence="5">LppC lipoprotein</fullName>
    </recommendedName>
</protein>
<evidence type="ECO:0000256" key="2">
    <source>
        <dbReference type="SAM" id="SignalP"/>
    </source>
</evidence>
<dbReference type="CDD" id="cd06339">
    <property type="entry name" value="PBP1_YraM_LppC_lipoprotein-like"/>
    <property type="match status" value="1"/>
</dbReference>
<dbReference type="InterPro" id="IPR007443">
    <property type="entry name" value="LpoA"/>
</dbReference>
<feature type="chain" id="PRO_5012622045" description="LppC lipoprotein" evidence="2">
    <location>
        <begin position="22"/>
        <end position="368"/>
    </location>
</feature>
<dbReference type="GO" id="GO:0031241">
    <property type="term" value="C:periplasmic side of cell outer membrane"/>
    <property type="evidence" value="ECO:0007669"/>
    <property type="project" value="TreeGrafter"/>
</dbReference>
<feature type="signal peptide" evidence="2">
    <location>
        <begin position="1"/>
        <end position="21"/>
    </location>
</feature>
<dbReference type="PANTHER" id="PTHR38038">
    <property type="entry name" value="PENICILLIN-BINDING PROTEIN ACTIVATOR LPOA"/>
    <property type="match status" value="1"/>
</dbReference>
<dbReference type="PANTHER" id="PTHR38038:SF1">
    <property type="entry name" value="PENICILLIN-BINDING PROTEIN ACTIVATOR LPOA"/>
    <property type="match status" value="1"/>
</dbReference>
<evidence type="ECO:0000256" key="1">
    <source>
        <dbReference type="ARBA" id="ARBA00023136"/>
    </source>
</evidence>
<reference evidence="4" key="1">
    <citation type="submission" date="2017-04" db="EMBL/GenBank/DDBJ databases">
        <authorList>
            <person name="Varghese N."/>
            <person name="Submissions S."/>
        </authorList>
    </citation>
    <scope>NUCLEOTIDE SEQUENCE [LARGE SCALE GENOMIC DNA]</scope>
    <source>
        <strain evidence="4">DSM 22618</strain>
    </source>
</reference>
<dbReference type="Pfam" id="PF04348">
    <property type="entry name" value="LppC"/>
    <property type="match status" value="2"/>
</dbReference>
<dbReference type="GO" id="GO:0009252">
    <property type="term" value="P:peptidoglycan biosynthetic process"/>
    <property type="evidence" value="ECO:0007669"/>
    <property type="project" value="TreeGrafter"/>
</dbReference>
<evidence type="ECO:0000313" key="3">
    <source>
        <dbReference type="EMBL" id="SMF03965.1"/>
    </source>
</evidence>
<keyword evidence="1" id="KW-0472">Membrane</keyword>
<dbReference type="EMBL" id="FXAG01000003">
    <property type="protein sequence ID" value="SMF03965.1"/>
    <property type="molecule type" value="Genomic_DNA"/>
</dbReference>
<keyword evidence="2" id="KW-0732">Signal</keyword>
<gene>
    <name evidence="3" type="ORF">SAMN02745746_00912</name>
</gene>
<evidence type="ECO:0000313" key="4">
    <source>
        <dbReference type="Proteomes" id="UP000192920"/>
    </source>
</evidence>
<organism evidence="3 4">
    <name type="scientific">Pseudogulbenkiania subflava DSM 22618</name>
    <dbReference type="NCBI Taxonomy" id="1123014"/>
    <lineage>
        <taxon>Bacteria</taxon>
        <taxon>Pseudomonadati</taxon>
        <taxon>Pseudomonadota</taxon>
        <taxon>Betaproteobacteria</taxon>
        <taxon>Neisseriales</taxon>
        <taxon>Chromobacteriaceae</taxon>
        <taxon>Pseudogulbenkiania</taxon>
    </lineage>
</organism>